<keyword evidence="2" id="KW-0472">Membrane</keyword>
<keyword evidence="4" id="KW-1185">Reference proteome</keyword>
<reference evidence="3 4" key="1">
    <citation type="submission" date="2021-02" db="EMBL/GenBank/DDBJ databases">
        <title>Actinophytocola xerophila sp. nov., isolated from soil of cotton cropping field.</title>
        <authorList>
            <person name="Huang R."/>
            <person name="Chen X."/>
            <person name="Ge X."/>
            <person name="Liu W."/>
        </authorList>
    </citation>
    <scope>NUCLEOTIDE SEQUENCE [LARGE SCALE GENOMIC DNA]</scope>
    <source>
        <strain evidence="3 4">S1-96</strain>
    </source>
</reference>
<evidence type="ECO:0000313" key="4">
    <source>
        <dbReference type="Proteomes" id="UP001156441"/>
    </source>
</evidence>
<name>A0ABT2JCV1_9PSEU</name>
<dbReference type="Proteomes" id="UP001156441">
    <property type="component" value="Unassembled WGS sequence"/>
</dbReference>
<evidence type="ECO:0000256" key="2">
    <source>
        <dbReference type="SAM" id="Phobius"/>
    </source>
</evidence>
<keyword evidence="2" id="KW-0812">Transmembrane</keyword>
<sequence>MSEHWPRLRWLLLGVAVALLVVYLLAQRQSVDVSYGQSPAGGNAVEEGSAGELSGADVPSVEAMEGMLRRDRVVRLPGSIAHWDPERVDAAAAGDDVRILVAPPGLAEDQRDRVNDVSNATAVVLGTEVTGGGYQVSGDDLPSWRAQFATADVTNQLVALLHALRDAEIPDDEDTFSWRAPTSAELAAVAADLRASGLHVAEGATLDEVPDNADAAHDGADDAALFAVFPRQPFGEPVPEYGPALAELFPDTGIYVMYGDWVEYHGPLAADFADVVGASFYGQFGDRLSRFAYPQGNVLRAYLDRVTDVRYAGLFDRPLPYQPFDPLRVTLPALPWLFAACVLGFLLLSARPVLGRARGPRRPPARIAALTTLAIELSALSHHAALVRAIGKLQAAREALADDLPDRQVRRLVDAAESELDTAATALGRADYRPRVYLAGGIS</sequence>
<evidence type="ECO:0000313" key="3">
    <source>
        <dbReference type="EMBL" id="MCT2585703.1"/>
    </source>
</evidence>
<evidence type="ECO:0000256" key="1">
    <source>
        <dbReference type="SAM" id="MobiDB-lite"/>
    </source>
</evidence>
<gene>
    <name evidence="3" type="ORF">JT362_21525</name>
</gene>
<accession>A0ABT2JCV1</accession>
<organism evidence="3 4">
    <name type="scientific">Actinophytocola gossypii</name>
    <dbReference type="NCBI Taxonomy" id="2812003"/>
    <lineage>
        <taxon>Bacteria</taxon>
        <taxon>Bacillati</taxon>
        <taxon>Actinomycetota</taxon>
        <taxon>Actinomycetes</taxon>
        <taxon>Pseudonocardiales</taxon>
        <taxon>Pseudonocardiaceae</taxon>
    </lineage>
</organism>
<protein>
    <recommendedName>
        <fullName evidence="5">DUF4350 domain-containing protein</fullName>
    </recommendedName>
</protein>
<dbReference type="RefSeq" id="WP_260193390.1">
    <property type="nucleotide sequence ID" value="NZ_JAFFZE010000016.1"/>
</dbReference>
<keyword evidence="2" id="KW-1133">Transmembrane helix</keyword>
<dbReference type="EMBL" id="JAFFZE010000016">
    <property type="protein sequence ID" value="MCT2585703.1"/>
    <property type="molecule type" value="Genomic_DNA"/>
</dbReference>
<proteinExistence type="predicted"/>
<feature type="region of interest" description="Disordered" evidence="1">
    <location>
        <begin position="35"/>
        <end position="56"/>
    </location>
</feature>
<comment type="caution">
    <text evidence="3">The sequence shown here is derived from an EMBL/GenBank/DDBJ whole genome shotgun (WGS) entry which is preliminary data.</text>
</comment>
<feature type="transmembrane region" description="Helical" evidence="2">
    <location>
        <begin position="333"/>
        <end position="354"/>
    </location>
</feature>
<evidence type="ECO:0008006" key="5">
    <source>
        <dbReference type="Google" id="ProtNLM"/>
    </source>
</evidence>